<name>A0A265V0F2_9FLAO</name>
<keyword evidence="3" id="KW-1185">Reference proteome</keyword>
<dbReference type="Pfam" id="PF00561">
    <property type="entry name" value="Abhydrolase_1"/>
    <property type="match status" value="1"/>
</dbReference>
<dbReference type="InterPro" id="IPR050266">
    <property type="entry name" value="AB_hydrolase_sf"/>
</dbReference>
<feature type="domain" description="AB hydrolase-1" evidence="1">
    <location>
        <begin position="19"/>
        <end position="244"/>
    </location>
</feature>
<organism evidence="2 3">
    <name type="scientific">Winogradskyella aurantia</name>
    <dbReference type="NCBI Taxonomy" id="1915063"/>
    <lineage>
        <taxon>Bacteria</taxon>
        <taxon>Pseudomonadati</taxon>
        <taxon>Bacteroidota</taxon>
        <taxon>Flavobacteriia</taxon>
        <taxon>Flavobacteriales</taxon>
        <taxon>Flavobacteriaceae</taxon>
        <taxon>Winogradskyella</taxon>
    </lineage>
</organism>
<dbReference type="AlphaFoldDB" id="A0A265V0F2"/>
<dbReference type="RefSeq" id="WP_094967036.1">
    <property type="nucleotide sequence ID" value="NZ_NGJN01000001.1"/>
</dbReference>
<comment type="caution">
    <text evidence="2">The sequence shown here is derived from an EMBL/GenBank/DDBJ whole genome shotgun (WGS) entry which is preliminary data.</text>
</comment>
<keyword evidence="2" id="KW-0378">Hydrolase</keyword>
<dbReference type="PRINTS" id="PR00111">
    <property type="entry name" value="ABHYDROLASE"/>
</dbReference>
<reference evidence="2 3" key="1">
    <citation type="submission" date="2017-05" db="EMBL/GenBank/DDBJ databases">
        <title>The draft genome sequence of Idiomarina salinarum WNB302.</title>
        <authorList>
            <person name="Sun Y."/>
            <person name="Chen B."/>
            <person name="Du Z."/>
        </authorList>
    </citation>
    <scope>NUCLEOTIDE SEQUENCE [LARGE SCALE GENOMIC DNA]</scope>
    <source>
        <strain evidence="2 3">WNB302</strain>
    </source>
</reference>
<evidence type="ECO:0000259" key="1">
    <source>
        <dbReference type="Pfam" id="PF00561"/>
    </source>
</evidence>
<proteinExistence type="predicted"/>
<dbReference type="SUPFAM" id="SSF53474">
    <property type="entry name" value="alpha/beta-Hydrolases"/>
    <property type="match status" value="1"/>
</dbReference>
<evidence type="ECO:0000313" key="3">
    <source>
        <dbReference type="Proteomes" id="UP000216840"/>
    </source>
</evidence>
<dbReference type="PANTHER" id="PTHR43798">
    <property type="entry name" value="MONOACYLGLYCEROL LIPASE"/>
    <property type="match status" value="1"/>
</dbReference>
<dbReference type="EMBL" id="NGJN01000001">
    <property type="protein sequence ID" value="OZV70962.1"/>
    <property type="molecule type" value="Genomic_DNA"/>
</dbReference>
<dbReference type="GO" id="GO:0016787">
    <property type="term" value="F:hydrolase activity"/>
    <property type="evidence" value="ECO:0007669"/>
    <property type="project" value="UniProtKB-KW"/>
</dbReference>
<dbReference type="InterPro" id="IPR029058">
    <property type="entry name" value="AB_hydrolase_fold"/>
</dbReference>
<gene>
    <name evidence="2" type="ORF">CA834_02275</name>
</gene>
<dbReference type="InterPro" id="IPR000073">
    <property type="entry name" value="AB_hydrolase_1"/>
</dbReference>
<dbReference type="Proteomes" id="UP000216840">
    <property type="component" value="Unassembled WGS sequence"/>
</dbReference>
<sequence length="258" mass="29017">MDHDYKNIKVNYTINGNGPALLLLHGLLEDSTMWEPFIEVLSAHHCVICIDLLGHGKTDCLGYIHTMEAMAEAVVSVLEHQTIKKVKIIGHSMGGYVALALAEAHPALISALVLMNSTFEADSEERKLLRTQAIATAKKHYKRLVQLSFANLFAAESRTRFKEAYTDALKIALKTTRKGFIAAQEGMKERPNRLEIFEQINGKTAIVVGRKDTLIDRKGLKYAIRNTNAVWLELSEGHMSHIENKSELSYFLKHFIEN</sequence>
<accession>A0A265V0F2</accession>
<dbReference type="OrthoDB" id="252464at2"/>
<evidence type="ECO:0000313" key="2">
    <source>
        <dbReference type="EMBL" id="OZV70962.1"/>
    </source>
</evidence>
<dbReference type="Gene3D" id="3.40.50.1820">
    <property type="entry name" value="alpha/beta hydrolase"/>
    <property type="match status" value="1"/>
</dbReference>
<protein>
    <submittedName>
        <fullName evidence="2">Alpha/beta hydrolase</fullName>
    </submittedName>
</protein>